<feature type="region of interest" description="Disordered" evidence="1">
    <location>
        <begin position="41"/>
        <end position="74"/>
    </location>
</feature>
<gene>
    <name evidence="2" type="ORF">DILT_LOCUS5342</name>
</gene>
<evidence type="ECO:0000256" key="1">
    <source>
        <dbReference type="SAM" id="MobiDB-lite"/>
    </source>
</evidence>
<dbReference type="AlphaFoldDB" id="A0A3P7LTH7"/>
<proteinExistence type="predicted"/>
<evidence type="ECO:0000313" key="3">
    <source>
        <dbReference type="Proteomes" id="UP000281553"/>
    </source>
</evidence>
<accession>A0A3P7LTH7</accession>
<organism evidence="2 3">
    <name type="scientific">Dibothriocephalus latus</name>
    <name type="common">Fish tapeworm</name>
    <name type="synonym">Diphyllobothrium latum</name>
    <dbReference type="NCBI Taxonomy" id="60516"/>
    <lineage>
        <taxon>Eukaryota</taxon>
        <taxon>Metazoa</taxon>
        <taxon>Spiralia</taxon>
        <taxon>Lophotrochozoa</taxon>
        <taxon>Platyhelminthes</taxon>
        <taxon>Cestoda</taxon>
        <taxon>Eucestoda</taxon>
        <taxon>Diphyllobothriidea</taxon>
        <taxon>Diphyllobothriidae</taxon>
        <taxon>Dibothriocephalus</taxon>
    </lineage>
</organism>
<dbReference type="EMBL" id="UYRU01047203">
    <property type="protein sequence ID" value="VDN09511.1"/>
    <property type="molecule type" value="Genomic_DNA"/>
</dbReference>
<protein>
    <submittedName>
        <fullName evidence="2">Uncharacterized protein</fullName>
    </submittedName>
</protein>
<keyword evidence="3" id="KW-1185">Reference proteome</keyword>
<dbReference type="Proteomes" id="UP000281553">
    <property type="component" value="Unassembled WGS sequence"/>
</dbReference>
<sequence>MRPRCPFCGTAVKSQPVRLILQHNADEETLQAAFSAFDPSLYPSPPLSSSPDAVTPTSVDPTLPPLGAQLNCPD</sequence>
<evidence type="ECO:0000313" key="2">
    <source>
        <dbReference type="EMBL" id="VDN09511.1"/>
    </source>
</evidence>
<reference evidence="2 3" key="1">
    <citation type="submission" date="2018-11" db="EMBL/GenBank/DDBJ databases">
        <authorList>
            <consortium name="Pathogen Informatics"/>
        </authorList>
    </citation>
    <scope>NUCLEOTIDE SEQUENCE [LARGE SCALE GENOMIC DNA]</scope>
</reference>
<name>A0A3P7LTH7_DIBLA</name>